<accession>A0A314YV77</accession>
<dbReference type="Proteomes" id="UP000250321">
    <property type="component" value="Unassembled WGS sequence"/>
</dbReference>
<dbReference type="EMBL" id="PJQY01000679">
    <property type="protein sequence ID" value="PQQ08718.1"/>
    <property type="molecule type" value="Genomic_DNA"/>
</dbReference>
<evidence type="ECO:0000313" key="1">
    <source>
        <dbReference type="EMBL" id="PQQ08718.1"/>
    </source>
</evidence>
<evidence type="ECO:0000313" key="2">
    <source>
        <dbReference type="Proteomes" id="UP000250321"/>
    </source>
</evidence>
<organism evidence="1 2">
    <name type="scientific">Prunus yedoensis var. nudiflora</name>
    <dbReference type="NCBI Taxonomy" id="2094558"/>
    <lineage>
        <taxon>Eukaryota</taxon>
        <taxon>Viridiplantae</taxon>
        <taxon>Streptophyta</taxon>
        <taxon>Embryophyta</taxon>
        <taxon>Tracheophyta</taxon>
        <taxon>Spermatophyta</taxon>
        <taxon>Magnoliopsida</taxon>
        <taxon>eudicotyledons</taxon>
        <taxon>Gunneridae</taxon>
        <taxon>Pentapetalae</taxon>
        <taxon>rosids</taxon>
        <taxon>fabids</taxon>
        <taxon>Rosales</taxon>
        <taxon>Rosaceae</taxon>
        <taxon>Amygdaloideae</taxon>
        <taxon>Amygdaleae</taxon>
        <taxon>Prunus</taxon>
    </lineage>
</organism>
<gene>
    <name evidence="1" type="ORF">Pyn_02532</name>
</gene>
<name>A0A314YV77_PRUYE</name>
<sequence>MERNSSGEVRVKIRAEYVIEAATLAAGGQPYEIVYYPCASTHRSFCVKASLLELQCKFSDAQE</sequence>
<proteinExistence type="predicted"/>
<dbReference type="AlphaFoldDB" id="A0A314YV77"/>
<reference evidence="1 2" key="1">
    <citation type="submission" date="2018-02" db="EMBL/GenBank/DDBJ databases">
        <title>Draft genome of wild Prunus yedoensis var. nudiflora.</title>
        <authorList>
            <person name="Baek S."/>
            <person name="Kim J.-H."/>
            <person name="Choi K."/>
            <person name="Kim G.-B."/>
            <person name="Cho A."/>
            <person name="Jang H."/>
            <person name="Shin C.-H."/>
            <person name="Yu H.-J."/>
            <person name="Mun J.-H."/>
        </authorList>
    </citation>
    <scope>NUCLEOTIDE SEQUENCE [LARGE SCALE GENOMIC DNA]</scope>
    <source>
        <strain evidence="2">cv. Jeju island</strain>
        <tissue evidence="1">Leaf</tissue>
    </source>
</reference>
<keyword evidence="2" id="KW-1185">Reference proteome</keyword>
<comment type="caution">
    <text evidence="1">The sequence shown here is derived from an EMBL/GenBank/DDBJ whole genome shotgun (WGS) entry which is preliminary data.</text>
</comment>
<dbReference type="OrthoDB" id="1715046at2759"/>
<protein>
    <submittedName>
        <fullName evidence="1">Uncharacterized protein</fullName>
    </submittedName>
</protein>
<dbReference type="STRING" id="2094558.A0A314YV77"/>